<dbReference type="NCBIfam" id="TIGR00197">
    <property type="entry name" value="yjeF_nterm"/>
    <property type="match status" value="1"/>
</dbReference>
<keyword evidence="9 18" id="KW-0630">Potassium</keyword>
<keyword evidence="13" id="KW-0511">Multifunctional enzyme</keyword>
<evidence type="ECO:0000256" key="1">
    <source>
        <dbReference type="ARBA" id="ARBA00000013"/>
    </source>
</evidence>
<feature type="domain" description="YjeF C-terminal" evidence="20">
    <location>
        <begin position="227"/>
        <end position="507"/>
    </location>
</feature>
<evidence type="ECO:0000256" key="19">
    <source>
        <dbReference type="PIRNR" id="PIRNR017184"/>
    </source>
</evidence>
<feature type="binding site" evidence="17">
    <location>
        <position position="262"/>
    </location>
    <ligand>
        <name>(6S)-NADPHX</name>
        <dbReference type="ChEBI" id="CHEBI:64076"/>
    </ligand>
</feature>
<feature type="binding site" evidence="18">
    <location>
        <begin position="133"/>
        <end position="139"/>
    </location>
    <ligand>
        <name>(6S)-NADPHX</name>
        <dbReference type="ChEBI" id="CHEBI:64076"/>
    </ligand>
</feature>
<evidence type="ECO:0000256" key="16">
    <source>
        <dbReference type="ARBA" id="ARBA00049209"/>
    </source>
</evidence>
<accession>A0A832AUX9</accession>
<dbReference type="Pfam" id="PF03853">
    <property type="entry name" value="YjeF_N"/>
    <property type="match status" value="1"/>
</dbReference>
<gene>
    <name evidence="18" type="primary">nnrE</name>
    <name evidence="17" type="synonym">nnrD</name>
    <name evidence="22" type="ORF">ENX80_01905</name>
</gene>
<evidence type="ECO:0000256" key="3">
    <source>
        <dbReference type="ARBA" id="ARBA00006001"/>
    </source>
</evidence>
<evidence type="ECO:0000256" key="6">
    <source>
        <dbReference type="ARBA" id="ARBA00022741"/>
    </source>
</evidence>
<feature type="binding site" evidence="18">
    <location>
        <position position="165"/>
    </location>
    <ligand>
        <name>K(+)</name>
        <dbReference type="ChEBI" id="CHEBI:29103"/>
    </ligand>
</feature>
<protein>
    <recommendedName>
        <fullName evidence="19">Bifunctional NAD(P)H-hydrate repair enzyme</fullName>
    </recommendedName>
    <alternativeName>
        <fullName evidence="19">Nicotinamide nucleotide repair protein</fullName>
    </alternativeName>
    <domain>
        <recommendedName>
            <fullName evidence="19">ADP-dependent (S)-NAD(P)H-hydrate dehydratase</fullName>
            <ecNumber evidence="19">4.2.1.136</ecNumber>
        </recommendedName>
        <alternativeName>
            <fullName evidence="19">ADP-dependent NAD(P)HX dehydratase</fullName>
        </alternativeName>
    </domain>
    <domain>
        <recommendedName>
            <fullName evidence="19">NAD(P)H-hydrate epimerase</fullName>
            <ecNumber evidence="19">5.1.99.6</ecNumber>
        </recommendedName>
    </domain>
</protein>
<dbReference type="PROSITE" id="PS01050">
    <property type="entry name" value="YJEF_C_2"/>
    <property type="match status" value="1"/>
</dbReference>
<dbReference type="NCBIfam" id="TIGR00196">
    <property type="entry name" value="yjeF_cterm"/>
    <property type="match status" value="1"/>
</dbReference>
<dbReference type="InterPro" id="IPR030677">
    <property type="entry name" value="Nnr"/>
</dbReference>
<feature type="domain" description="YjeF N-terminal" evidence="21">
    <location>
        <begin position="9"/>
        <end position="219"/>
    </location>
</feature>
<dbReference type="EC" id="5.1.99.6" evidence="19"/>
<dbReference type="PROSITE" id="PS51385">
    <property type="entry name" value="YJEF_N"/>
    <property type="match status" value="1"/>
</dbReference>
<comment type="cofactor">
    <cofactor evidence="18 19">
        <name>K(+)</name>
        <dbReference type="ChEBI" id="CHEBI:29103"/>
    </cofactor>
    <text evidence="18 19">Binds 1 potassium ion per subunit.</text>
</comment>
<dbReference type="InterPro" id="IPR000631">
    <property type="entry name" value="CARKD"/>
</dbReference>
<reference evidence="22" key="1">
    <citation type="journal article" date="2020" name="mSystems">
        <title>Genome- and Community-Level Interaction Insights into Carbon Utilization and Element Cycling Functions of Hydrothermarchaeota in Hydrothermal Sediment.</title>
        <authorList>
            <person name="Zhou Z."/>
            <person name="Liu Y."/>
            <person name="Xu W."/>
            <person name="Pan J."/>
            <person name="Luo Z.H."/>
            <person name="Li M."/>
        </authorList>
    </citation>
    <scope>NUCLEOTIDE SEQUENCE [LARGE SCALE GENOMIC DNA]</scope>
    <source>
        <strain evidence="22">SpSt-972</strain>
    </source>
</reference>
<comment type="similarity">
    <text evidence="4 19">In the C-terminal section; belongs to the NnrD/CARKD family.</text>
</comment>
<feature type="binding site" evidence="18">
    <location>
        <position position="162"/>
    </location>
    <ligand>
        <name>(6S)-NADPHX</name>
        <dbReference type="ChEBI" id="CHEBI:64076"/>
    </ligand>
</feature>
<evidence type="ECO:0000256" key="7">
    <source>
        <dbReference type="ARBA" id="ARBA00022840"/>
    </source>
</evidence>
<feature type="binding site" evidence="17">
    <location>
        <position position="332"/>
    </location>
    <ligand>
        <name>(6S)-NADPHX</name>
        <dbReference type="ChEBI" id="CHEBI:64076"/>
    </ligand>
</feature>
<dbReference type="GO" id="GO:0046496">
    <property type="term" value="P:nicotinamide nucleotide metabolic process"/>
    <property type="evidence" value="ECO:0007669"/>
    <property type="project" value="UniProtKB-UniRule"/>
</dbReference>
<dbReference type="SUPFAM" id="SSF53613">
    <property type="entry name" value="Ribokinase-like"/>
    <property type="match status" value="1"/>
</dbReference>
<dbReference type="SUPFAM" id="SSF64153">
    <property type="entry name" value="YjeF N-terminal domain-like"/>
    <property type="match status" value="1"/>
</dbReference>
<dbReference type="EC" id="4.2.1.136" evidence="19"/>
<dbReference type="HAMAP" id="MF_01965">
    <property type="entry name" value="NADHX_dehydratase"/>
    <property type="match status" value="1"/>
</dbReference>
<evidence type="ECO:0000256" key="17">
    <source>
        <dbReference type="HAMAP-Rule" id="MF_01965"/>
    </source>
</evidence>
<dbReference type="PANTHER" id="PTHR12592">
    <property type="entry name" value="ATP-DEPENDENT (S)-NAD(P)H-HYDRATE DEHYDRATASE FAMILY MEMBER"/>
    <property type="match status" value="1"/>
</dbReference>
<keyword evidence="7 17" id="KW-0067">ATP-binding</keyword>
<dbReference type="InterPro" id="IPR004443">
    <property type="entry name" value="YjeF_N_dom"/>
</dbReference>
<dbReference type="InterPro" id="IPR029056">
    <property type="entry name" value="Ribokinase-like"/>
</dbReference>
<dbReference type="Pfam" id="PF01256">
    <property type="entry name" value="Carb_kinase"/>
    <property type="match status" value="1"/>
</dbReference>
<dbReference type="PROSITE" id="PS51383">
    <property type="entry name" value="YJEF_C_3"/>
    <property type="match status" value="1"/>
</dbReference>
<dbReference type="PANTHER" id="PTHR12592:SF0">
    <property type="entry name" value="ATP-DEPENDENT (S)-NAD(P)H-HYDRATE DEHYDRATASE"/>
    <property type="match status" value="1"/>
</dbReference>
<dbReference type="Gene3D" id="3.40.50.10260">
    <property type="entry name" value="YjeF N-terminal domain"/>
    <property type="match status" value="1"/>
</dbReference>
<evidence type="ECO:0000256" key="9">
    <source>
        <dbReference type="ARBA" id="ARBA00022958"/>
    </source>
</evidence>
<comment type="subunit">
    <text evidence="17">Homotetramer.</text>
</comment>
<evidence type="ECO:0000256" key="13">
    <source>
        <dbReference type="ARBA" id="ARBA00023268"/>
    </source>
</evidence>
<evidence type="ECO:0000256" key="4">
    <source>
        <dbReference type="ARBA" id="ARBA00009524"/>
    </source>
</evidence>
<sequence length="512" mass="55012">MKLSTSSQMKELDAKSIKEFNIPDIVLMENASRGTFELIKKHFGKLEGVKVSVFAGLGNNGGDAMALARHLYNAGANVLVNLAANTDRLNPSPKINYEILRSMNVEIAIINNIDNINDVFLAHSQIIIDGLFGIGLSRNIEGLFYDIIEKINKSSATKVSLDIPSGINADTGECLGIAVKADLTVTFALAKPGHFLYPGRDYCGRLEIVGISTPKSLIDEFKPTFNALVKDDFFLENRLKSSHKGNFGHVAVVGGSLGKSGAVVLSSCACLKSGAGLVSAVVPDCINNAFESLCVEAMSYPVNSKNGFFSKDSFDDIFNFVKDKDVICFGMGLGIFNEGLDLLKGLIELKKPMVIDADGLNVLAKNPDVLKIANAPIVLTPHPKEFSRLINQSTQYVIKNRLNLIKEFAKNYNVILVLKMADTLISDGNDIFINTSGNPGLSTGGSGDVLSGIIASFIAQGKTVLQAATFGVFLHGFSADLAVKEFGENALLPSDVINYLAKAIESFKIMAQ</sequence>
<comment type="function">
    <text evidence="17">Catalyzes the dehydration of the S-form of NAD(P)HX at the expense of ADP, which is converted to AMP. Together with NAD(P)HX epimerase, which catalyzes the epimerization of the S- and R-forms, the enzyme allows the repair of both epimers of NAD(P)HX, a damaged form of NAD(P)H that is a result of enzymatic or heat-dependent hydration.</text>
</comment>
<comment type="catalytic activity">
    <reaction evidence="1 18 19">
        <text>(6R)-NADHX = (6S)-NADHX</text>
        <dbReference type="Rhea" id="RHEA:32215"/>
        <dbReference type="ChEBI" id="CHEBI:64074"/>
        <dbReference type="ChEBI" id="CHEBI:64075"/>
        <dbReference type="EC" id="5.1.99.6"/>
    </reaction>
</comment>
<evidence type="ECO:0000256" key="18">
    <source>
        <dbReference type="HAMAP-Rule" id="MF_01966"/>
    </source>
</evidence>
<keyword evidence="5 18" id="KW-0479">Metal-binding</keyword>
<comment type="caution">
    <text evidence="22">The sequence shown here is derived from an EMBL/GenBank/DDBJ whole genome shotgun (WGS) entry which is preliminary data.</text>
</comment>
<evidence type="ECO:0000256" key="10">
    <source>
        <dbReference type="ARBA" id="ARBA00023027"/>
    </source>
</evidence>
<feature type="binding site" evidence="17">
    <location>
        <position position="382"/>
    </location>
    <ligand>
        <name>(6S)-NADPHX</name>
        <dbReference type="ChEBI" id="CHEBI:64076"/>
    </ligand>
</feature>
<dbReference type="GO" id="GO:0005524">
    <property type="term" value="F:ATP binding"/>
    <property type="evidence" value="ECO:0007669"/>
    <property type="project" value="UniProtKB-UniRule"/>
</dbReference>
<proteinExistence type="inferred from homology"/>
<comment type="similarity">
    <text evidence="17">Belongs to the NnrD/CARKD family.</text>
</comment>
<dbReference type="InterPro" id="IPR036652">
    <property type="entry name" value="YjeF_N_dom_sf"/>
</dbReference>
<keyword evidence="11 18" id="KW-0413">Isomerase</keyword>
<comment type="caution">
    <text evidence="18">Lacks conserved residue(s) required for the propagation of feature annotation.</text>
</comment>
<comment type="similarity">
    <text evidence="3 19">In the N-terminal section; belongs to the NnrE/AIBP family.</text>
</comment>
<evidence type="ECO:0000259" key="21">
    <source>
        <dbReference type="PROSITE" id="PS51385"/>
    </source>
</evidence>
<comment type="similarity">
    <text evidence="18">Belongs to the NnrE/AIBP family.</text>
</comment>
<evidence type="ECO:0000256" key="15">
    <source>
        <dbReference type="ARBA" id="ARBA00048238"/>
    </source>
</evidence>
<name>A0A832AUX9_DESAE</name>
<evidence type="ECO:0000256" key="11">
    <source>
        <dbReference type="ARBA" id="ARBA00023235"/>
    </source>
</evidence>
<organism evidence="22">
    <name type="scientific">Desulfurella acetivorans</name>
    <dbReference type="NCBI Taxonomy" id="33002"/>
    <lineage>
        <taxon>Bacteria</taxon>
        <taxon>Pseudomonadati</taxon>
        <taxon>Campylobacterota</taxon>
        <taxon>Desulfurellia</taxon>
        <taxon>Desulfurellales</taxon>
        <taxon>Desulfurellaceae</taxon>
        <taxon>Desulfurella</taxon>
    </lineage>
</organism>
<dbReference type="HAMAP" id="MF_01966">
    <property type="entry name" value="NADHX_epimerase"/>
    <property type="match status" value="1"/>
</dbReference>
<comment type="function">
    <text evidence="18">Catalyzes the epimerization of the S- and R-forms of NAD(P)HX, a damaged form of NAD(P)H that is a result of enzymatic or heat-dependent hydration. This is a prerequisite for the S-specific NAD(P)H-hydrate dehydratase to allow the repair of both epimers of NAD(P)HX.</text>
</comment>
<dbReference type="CDD" id="cd01171">
    <property type="entry name" value="YXKO-related"/>
    <property type="match status" value="1"/>
</dbReference>
<feature type="binding site" evidence="17">
    <location>
        <begin position="419"/>
        <end position="423"/>
    </location>
    <ligand>
        <name>AMP</name>
        <dbReference type="ChEBI" id="CHEBI:456215"/>
    </ligand>
</feature>
<feature type="binding site" evidence="18">
    <location>
        <begin position="59"/>
        <end position="63"/>
    </location>
    <ligand>
        <name>(6S)-NADPHX</name>
        <dbReference type="ChEBI" id="CHEBI:64076"/>
    </ligand>
</feature>
<keyword evidence="6 17" id="KW-0547">Nucleotide-binding</keyword>
<comment type="catalytic activity">
    <reaction evidence="15 17 19">
        <text>(6S)-NADHX + ADP = AMP + phosphate + NADH + H(+)</text>
        <dbReference type="Rhea" id="RHEA:32223"/>
        <dbReference type="ChEBI" id="CHEBI:15378"/>
        <dbReference type="ChEBI" id="CHEBI:43474"/>
        <dbReference type="ChEBI" id="CHEBI:57945"/>
        <dbReference type="ChEBI" id="CHEBI:64074"/>
        <dbReference type="ChEBI" id="CHEBI:456215"/>
        <dbReference type="ChEBI" id="CHEBI:456216"/>
        <dbReference type="EC" id="4.2.1.136"/>
    </reaction>
</comment>
<dbReference type="Gene3D" id="3.40.1190.20">
    <property type="match status" value="1"/>
</dbReference>
<comment type="function">
    <text evidence="14 19">Bifunctional enzyme that catalyzes the epimerization of the S- and R-forms of NAD(P)HX and the dehydration of the S-form of NAD(P)HX at the expense of ADP, which is converted to AMP. This allows the repair of both epimers of NAD(P)HX, a damaged form of NAD(P)H that is a result of enzymatic or heat-dependent hydration.</text>
</comment>
<feature type="binding site" evidence="17">
    <location>
        <position position="447"/>
    </location>
    <ligand>
        <name>AMP</name>
        <dbReference type="ChEBI" id="CHEBI:456215"/>
    </ligand>
</feature>
<feature type="binding site" evidence="18">
    <location>
        <position position="129"/>
    </location>
    <ligand>
        <name>K(+)</name>
        <dbReference type="ChEBI" id="CHEBI:29103"/>
    </ligand>
</feature>
<evidence type="ECO:0000256" key="8">
    <source>
        <dbReference type="ARBA" id="ARBA00022857"/>
    </source>
</evidence>
<dbReference type="GO" id="GO:0052855">
    <property type="term" value="F:ADP-dependent NAD(P)H-hydrate dehydratase activity"/>
    <property type="evidence" value="ECO:0007669"/>
    <property type="project" value="UniProtKB-UniRule"/>
</dbReference>
<dbReference type="InterPro" id="IPR017953">
    <property type="entry name" value="Carbohydrate_kinase_pred_CS"/>
</dbReference>
<dbReference type="GO" id="GO:0110051">
    <property type="term" value="P:metabolite repair"/>
    <property type="evidence" value="ECO:0007669"/>
    <property type="project" value="TreeGrafter"/>
</dbReference>
<comment type="catalytic activity">
    <reaction evidence="2 18 19">
        <text>(6R)-NADPHX = (6S)-NADPHX</text>
        <dbReference type="Rhea" id="RHEA:32227"/>
        <dbReference type="ChEBI" id="CHEBI:64076"/>
        <dbReference type="ChEBI" id="CHEBI:64077"/>
        <dbReference type="EC" id="5.1.99.6"/>
    </reaction>
</comment>
<dbReference type="EMBL" id="DTPL01000130">
    <property type="protein sequence ID" value="HGA37561.1"/>
    <property type="molecule type" value="Genomic_DNA"/>
</dbReference>
<evidence type="ECO:0000256" key="14">
    <source>
        <dbReference type="ARBA" id="ARBA00025153"/>
    </source>
</evidence>
<evidence type="ECO:0000313" key="22">
    <source>
        <dbReference type="EMBL" id="HGA37561.1"/>
    </source>
</evidence>
<dbReference type="GO" id="GO:0052856">
    <property type="term" value="F:NAD(P)HX epimerase activity"/>
    <property type="evidence" value="ECO:0007669"/>
    <property type="project" value="UniProtKB-UniRule"/>
</dbReference>
<comment type="catalytic activity">
    <reaction evidence="16 17 19">
        <text>(6S)-NADPHX + ADP = AMP + phosphate + NADPH + H(+)</text>
        <dbReference type="Rhea" id="RHEA:32235"/>
        <dbReference type="ChEBI" id="CHEBI:15378"/>
        <dbReference type="ChEBI" id="CHEBI:43474"/>
        <dbReference type="ChEBI" id="CHEBI:57783"/>
        <dbReference type="ChEBI" id="CHEBI:64076"/>
        <dbReference type="ChEBI" id="CHEBI:456215"/>
        <dbReference type="ChEBI" id="CHEBI:456216"/>
        <dbReference type="EC" id="4.2.1.136"/>
    </reaction>
</comment>
<keyword evidence="10 17" id="KW-0520">NAD</keyword>
<evidence type="ECO:0000256" key="12">
    <source>
        <dbReference type="ARBA" id="ARBA00023239"/>
    </source>
</evidence>
<comment type="cofactor">
    <cofactor evidence="17">
        <name>Mg(2+)</name>
        <dbReference type="ChEBI" id="CHEBI:18420"/>
    </cofactor>
</comment>
<evidence type="ECO:0000256" key="5">
    <source>
        <dbReference type="ARBA" id="ARBA00022723"/>
    </source>
</evidence>
<dbReference type="PIRSF" id="PIRSF017184">
    <property type="entry name" value="Nnr"/>
    <property type="match status" value="1"/>
</dbReference>
<keyword evidence="8 17" id="KW-0521">NADP</keyword>
<evidence type="ECO:0000259" key="20">
    <source>
        <dbReference type="PROSITE" id="PS51383"/>
    </source>
</evidence>
<dbReference type="GO" id="GO:0046872">
    <property type="term" value="F:metal ion binding"/>
    <property type="evidence" value="ECO:0007669"/>
    <property type="project" value="UniProtKB-UniRule"/>
</dbReference>
<keyword evidence="12 17" id="KW-0456">Lyase</keyword>
<evidence type="ECO:0000256" key="2">
    <source>
        <dbReference type="ARBA" id="ARBA00000909"/>
    </source>
</evidence>
<feature type="binding site" evidence="17">
    <location>
        <position position="448"/>
    </location>
    <ligand>
        <name>(6S)-NADPHX</name>
        <dbReference type="ChEBI" id="CHEBI:64076"/>
    </ligand>
</feature>
<feature type="binding site" evidence="18">
    <location>
        <position position="60"/>
    </location>
    <ligand>
        <name>K(+)</name>
        <dbReference type="ChEBI" id="CHEBI:29103"/>
    </ligand>
</feature>
<dbReference type="AlphaFoldDB" id="A0A832AUX9"/>